<dbReference type="GO" id="GO:0005829">
    <property type="term" value="C:cytosol"/>
    <property type="evidence" value="ECO:0007669"/>
    <property type="project" value="TreeGrafter"/>
</dbReference>
<keyword evidence="2 6" id="KW-0889">Transcription antitermination</keyword>
<feature type="domain" description="NusB/RsmB/TIM44" evidence="7">
    <location>
        <begin position="8"/>
        <end position="132"/>
    </location>
</feature>
<evidence type="ECO:0000256" key="3">
    <source>
        <dbReference type="ARBA" id="ARBA00022884"/>
    </source>
</evidence>
<dbReference type="GO" id="GO:0003723">
    <property type="term" value="F:RNA binding"/>
    <property type="evidence" value="ECO:0007669"/>
    <property type="project" value="UniProtKB-UniRule"/>
</dbReference>
<comment type="function">
    <text evidence="6">Involved in transcription antitermination. Required for transcription of ribosomal RNA (rRNA) genes. Binds specifically to the boxA antiterminator sequence of the ribosomal RNA (rrn) operons.</text>
</comment>
<reference evidence="8 9" key="1">
    <citation type="journal article" date="2015" name="Nature">
        <title>rRNA introns, odd ribosomes, and small enigmatic genomes across a large radiation of phyla.</title>
        <authorList>
            <person name="Brown C.T."/>
            <person name="Hug L.A."/>
            <person name="Thomas B.C."/>
            <person name="Sharon I."/>
            <person name="Castelle C.J."/>
            <person name="Singh A."/>
            <person name="Wilkins M.J."/>
            <person name="Williams K.H."/>
            <person name="Banfield J.F."/>
        </authorList>
    </citation>
    <scope>NUCLEOTIDE SEQUENCE [LARGE SCALE GENOMIC DNA]</scope>
</reference>
<comment type="similarity">
    <text evidence="1 6">Belongs to the NusB family.</text>
</comment>
<dbReference type="Pfam" id="PF01029">
    <property type="entry name" value="NusB"/>
    <property type="match status" value="1"/>
</dbReference>
<sequence length="153" mass="17825">MSVNRHLTRILMFQTLFEWDFRDNVDFNKIRDRNFAIYKDDVDIEYGKNTLKEIVTKIKDLDEKIVSVAPDFPIEKVANIDKAILRLSIYELLYSQEIPPKVAINEAVELAKTFGGDNTYKFVNGVLGTVYRQSEKYNEDEAKELNLTPIEEL</sequence>
<dbReference type="GO" id="GO:0006353">
    <property type="term" value="P:DNA-templated transcription termination"/>
    <property type="evidence" value="ECO:0007669"/>
    <property type="project" value="UniProtKB-UniRule"/>
</dbReference>
<name>A0A0G0D4R0_9BACT</name>
<proteinExistence type="inferred from homology"/>
<comment type="caution">
    <text evidence="8">The sequence shown here is derived from an EMBL/GenBank/DDBJ whole genome shotgun (WGS) entry which is preliminary data.</text>
</comment>
<keyword evidence="3 6" id="KW-0694">RNA-binding</keyword>
<dbReference type="AlphaFoldDB" id="A0A0G0D4R0"/>
<dbReference type="STRING" id="1618333.UR93_C0001G0041"/>
<evidence type="ECO:0000313" key="9">
    <source>
        <dbReference type="Proteomes" id="UP000034316"/>
    </source>
</evidence>
<dbReference type="NCBIfam" id="TIGR01951">
    <property type="entry name" value="nusB"/>
    <property type="match status" value="1"/>
</dbReference>
<evidence type="ECO:0000256" key="1">
    <source>
        <dbReference type="ARBA" id="ARBA00005952"/>
    </source>
</evidence>
<gene>
    <name evidence="6" type="primary">nusB</name>
    <name evidence="8" type="ORF">UR93_C0001G0041</name>
</gene>
<dbReference type="InterPro" id="IPR011605">
    <property type="entry name" value="NusB_fam"/>
</dbReference>
<dbReference type="GO" id="GO:0031564">
    <property type="term" value="P:transcription antitermination"/>
    <property type="evidence" value="ECO:0007669"/>
    <property type="project" value="UniProtKB-KW"/>
</dbReference>
<dbReference type="InterPro" id="IPR006027">
    <property type="entry name" value="NusB_RsmB_TIM44"/>
</dbReference>
<dbReference type="Gene3D" id="1.10.940.10">
    <property type="entry name" value="NusB-like"/>
    <property type="match status" value="1"/>
</dbReference>
<dbReference type="InterPro" id="IPR035926">
    <property type="entry name" value="NusB-like_sf"/>
</dbReference>
<dbReference type="PANTHER" id="PTHR11078">
    <property type="entry name" value="N UTILIZATION SUBSTANCE PROTEIN B-RELATED"/>
    <property type="match status" value="1"/>
</dbReference>
<keyword evidence="4 6" id="KW-0805">Transcription regulation</keyword>
<dbReference type="EMBL" id="LBRB01000001">
    <property type="protein sequence ID" value="KKP89209.1"/>
    <property type="molecule type" value="Genomic_DNA"/>
</dbReference>
<evidence type="ECO:0000256" key="5">
    <source>
        <dbReference type="ARBA" id="ARBA00023163"/>
    </source>
</evidence>
<evidence type="ECO:0000313" key="8">
    <source>
        <dbReference type="EMBL" id="KKP89209.1"/>
    </source>
</evidence>
<dbReference type="Proteomes" id="UP000034316">
    <property type="component" value="Unassembled WGS sequence"/>
</dbReference>
<evidence type="ECO:0000259" key="7">
    <source>
        <dbReference type="Pfam" id="PF01029"/>
    </source>
</evidence>
<accession>A0A0G0D4R0</accession>
<protein>
    <recommendedName>
        <fullName evidence="6">Transcription antitermination protein NusB</fullName>
    </recommendedName>
    <alternativeName>
        <fullName evidence="6">Antitermination factor NusB</fullName>
    </alternativeName>
</protein>
<dbReference type="HAMAP" id="MF_00073">
    <property type="entry name" value="NusB"/>
    <property type="match status" value="1"/>
</dbReference>
<evidence type="ECO:0000256" key="2">
    <source>
        <dbReference type="ARBA" id="ARBA00022814"/>
    </source>
</evidence>
<evidence type="ECO:0000256" key="4">
    <source>
        <dbReference type="ARBA" id="ARBA00023015"/>
    </source>
</evidence>
<dbReference type="SUPFAM" id="SSF48013">
    <property type="entry name" value="NusB-like"/>
    <property type="match status" value="1"/>
</dbReference>
<dbReference type="PATRIC" id="fig|1618333.3.peg.45"/>
<dbReference type="PANTHER" id="PTHR11078:SF3">
    <property type="entry name" value="ANTITERMINATION NUSB DOMAIN-CONTAINING PROTEIN"/>
    <property type="match status" value="1"/>
</dbReference>
<evidence type="ECO:0000256" key="6">
    <source>
        <dbReference type="HAMAP-Rule" id="MF_00073"/>
    </source>
</evidence>
<organism evidence="8 9">
    <name type="scientific">Berkelbacteria bacterium GW2011_GWA2_35_9</name>
    <dbReference type="NCBI Taxonomy" id="1618333"/>
    <lineage>
        <taxon>Bacteria</taxon>
        <taxon>Candidatus Berkelbacteria</taxon>
    </lineage>
</organism>
<keyword evidence="5 6" id="KW-0804">Transcription</keyword>